<name>A0ABT8EH33_9BURK</name>
<keyword evidence="2" id="KW-1185">Reference proteome</keyword>
<proteinExistence type="predicted"/>
<accession>A0ABT8EH33</accession>
<evidence type="ECO:0000313" key="2">
    <source>
        <dbReference type="Proteomes" id="UP001168613"/>
    </source>
</evidence>
<comment type="caution">
    <text evidence="1">The sequence shown here is derived from an EMBL/GenBank/DDBJ whole genome shotgun (WGS) entry which is preliminary data.</text>
</comment>
<reference evidence="1" key="1">
    <citation type="submission" date="2021-11" db="EMBL/GenBank/DDBJ databases">
        <title>Draft genome sequence of Alcaligenes endophyticus type strain CCUG 75668T.</title>
        <authorList>
            <person name="Salva-Serra F."/>
            <person name="Duran R.E."/>
            <person name="Seeger M."/>
            <person name="Moore E.R.B."/>
            <person name="Jaen-Luchoro D."/>
        </authorList>
    </citation>
    <scope>NUCLEOTIDE SEQUENCE</scope>
    <source>
        <strain evidence="1">CCUG 75668</strain>
    </source>
</reference>
<sequence length="348" mass="38573">MTSGTGAAGGLEQLSAVQLYKVENSEAAIAQPLPEPSPFFDNWDSTHSSAPLSPAWAPPAELAWSSPSKGKYPMGRARHRQVQWQTRSMEVPRYSDWELGTNNWRYQDPEGFSLTLGGSTASSPSWARDVRLSGVSVAQDYTEQENLPAWSYSVSVGAMALNSDIEQGDLQYGATAASMSASVSPLSNVSVDSLLQSSSGLAVMGLGGRYHSDYFGEWQASVARASHTYGQGWRYQAAYDLEVWEQTRVRWNVEQYESRFADLSRYQSLASQRGGARQTWELRTALPHVGQLGTAYEVARNELGVKDRYVGLSQQFWYSPNLRVRLQARKHLDGDKSNVGLYFSLPIF</sequence>
<dbReference type="RefSeq" id="WP_266122097.1">
    <property type="nucleotide sequence ID" value="NZ_JAJHNU010000001.1"/>
</dbReference>
<gene>
    <name evidence="1" type="ORF">LMS43_04770</name>
</gene>
<dbReference type="EMBL" id="JAJHNU010000001">
    <property type="protein sequence ID" value="MDN4120597.1"/>
    <property type="molecule type" value="Genomic_DNA"/>
</dbReference>
<evidence type="ECO:0000313" key="1">
    <source>
        <dbReference type="EMBL" id="MDN4120597.1"/>
    </source>
</evidence>
<dbReference type="Proteomes" id="UP001168613">
    <property type="component" value="Unassembled WGS sequence"/>
</dbReference>
<organism evidence="1 2">
    <name type="scientific">Alcaligenes endophyticus</name>
    <dbReference type="NCBI Taxonomy" id="1929088"/>
    <lineage>
        <taxon>Bacteria</taxon>
        <taxon>Pseudomonadati</taxon>
        <taxon>Pseudomonadota</taxon>
        <taxon>Betaproteobacteria</taxon>
        <taxon>Burkholderiales</taxon>
        <taxon>Alcaligenaceae</taxon>
        <taxon>Alcaligenes</taxon>
    </lineage>
</organism>
<protein>
    <submittedName>
        <fullName evidence="1">Uncharacterized protein</fullName>
    </submittedName>
</protein>